<evidence type="ECO:0000313" key="2">
    <source>
        <dbReference type="Proteomes" id="UP000237000"/>
    </source>
</evidence>
<dbReference type="EMBL" id="JXTC01000233">
    <property type="protein sequence ID" value="PON79863.1"/>
    <property type="molecule type" value="Genomic_DNA"/>
</dbReference>
<sequence length="79" mass="8786">SKLDNSIVLFVGQTRGGRNNNSLQLFLNPLHYTIPSSVVLSNQRKKNINSPTLCSAPLLLERHTRSLILRPQVPHSALT</sequence>
<dbReference type="InParanoid" id="A0A2P5E2V8"/>
<reference evidence="2" key="1">
    <citation type="submission" date="2016-06" db="EMBL/GenBank/DDBJ databases">
        <title>Parallel loss of symbiosis genes in relatives of nitrogen-fixing non-legume Parasponia.</title>
        <authorList>
            <person name="Van Velzen R."/>
            <person name="Holmer R."/>
            <person name="Bu F."/>
            <person name="Rutten L."/>
            <person name="Van Zeijl A."/>
            <person name="Liu W."/>
            <person name="Santuari L."/>
            <person name="Cao Q."/>
            <person name="Sharma T."/>
            <person name="Shen D."/>
            <person name="Roswanjaya Y."/>
            <person name="Wardhani T."/>
            <person name="Kalhor M.S."/>
            <person name="Jansen J."/>
            <person name="Van den Hoogen J."/>
            <person name="Gungor B."/>
            <person name="Hartog M."/>
            <person name="Hontelez J."/>
            <person name="Verver J."/>
            <person name="Yang W.-C."/>
            <person name="Schijlen E."/>
            <person name="Repin R."/>
            <person name="Schilthuizen M."/>
            <person name="Schranz E."/>
            <person name="Heidstra R."/>
            <person name="Miyata K."/>
            <person name="Fedorova E."/>
            <person name="Kohlen W."/>
            <person name="Bisseling T."/>
            <person name="Smit S."/>
            <person name="Geurts R."/>
        </authorList>
    </citation>
    <scope>NUCLEOTIDE SEQUENCE [LARGE SCALE GENOMIC DNA]</scope>
    <source>
        <strain evidence="2">cv. RG33-2</strain>
    </source>
</reference>
<feature type="non-terminal residue" evidence="1">
    <location>
        <position position="1"/>
    </location>
</feature>
<proteinExistence type="predicted"/>
<dbReference type="OrthoDB" id="10473833at2759"/>
<name>A0A2P5E2V8_TREOI</name>
<organism evidence="1 2">
    <name type="scientific">Trema orientale</name>
    <name type="common">Charcoal tree</name>
    <name type="synonym">Celtis orientalis</name>
    <dbReference type="NCBI Taxonomy" id="63057"/>
    <lineage>
        <taxon>Eukaryota</taxon>
        <taxon>Viridiplantae</taxon>
        <taxon>Streptophyta</taxon>
        <taxon>Embryophyta</taxon>
        <taxon>Tracheophyta</taxon>
        <taxon>Spermatophyta</taxon>
        <taxon>Magnoliopsida</taxon>
        <taxon>eudicotyledons</taxon>
        <taxon>Gunneridae</taxon>
        <taxon>Pentapetalae</taxon>
        <taxon>rosids</taxon>
        <taxon>fabids</taxon>
        <taxon>Rosales</taxon>
        <taxon>Cannabaceae</taxon>
        <taxon>Trema</taxon>
    </lineage>
</organism>
<evidence type="ECO:0000313" key="1">
    <source>
        <dbReference type="EMBL" id="PON79863.1"/>
    </source>
</evidence>
<dbReference type="Proteomes" id="UP000237000">
    <property type="component" value="Unassembled WGS sequence"/>
</dbReference>
<gene>
    <name evidence="1" type="ORF">TorRG33x02_234820</name>
</gene>
<accession>A0A2P5E2V8</accession>
<dbReference type="AlphaFoldDB" id="A0A2P5E2V8"/>
<protein>
    <submittedName>
        <fullName evidence="1">Uncharacterized protein</fullName>
    </submittedName>
</protein>
<comment type="caution">
    <text evidence="1">The sequence shown here is derived from an EMBL/GenBank/DDBJ whole genome shotgun (WGS) entry which is preliminary data.</text>
</comment>
<keyword evidence="2" id="KW-1185">Reference proteome</keyword>